<dbReference type="SUPFAM" id="SSF143631">
    <property type="entry name" value="ApbE-like"/>
    <property type="match status" value="1"/>
</dbReference>
<evidence type="ECO:0000256" key="7">
    <source>
        <dbReference type="ARBA" id="ARBA00022842"/>
    </source>
</evidence>
<comment type="cofactor">
    <cofactor evidence="11">
        <name>Mg(2+)</name>
        <dbReference type="ChEBI" id="CHEBI:18420"/>
    </cofactor>
    <cofactor evidence="11">
        <name>Mn(2+)</name>
        <dbReference type="ChEBI" id="CHEBI:29035"/>
    </cofactor>
    <text evidence="11">Magnesium. Can also use manganese.</text>
</comment>
<keyword evidence="7 10" id="KW-0460">Magnesium</keyword>
<sequence>MASSSKKERGVKRRQVLQLFALAGAAGVLGVPLFGCDEAGMRVARRSQAMLGTVVNLTVYSRDREQAEAAVTATLARMAELEGRLSRFRGESEVGILNRTGTLEAAGDDLQDLLQLARRVSEASAGAFDVTMLPLLELYHRLADQPAVIAGEEGRAAIAAARRQVDFRGVRLEGGRVSLASGMAITLDGIAKGHIVDQGAATLAAHGCRQIYVEAGGDLLVKGGKPGRKPWRIGIRNPRPQIALPLPVISSDSLAVATSGDYYQPFSPDFRHHHIIDPRTGFSSPELAAVTVTAPTAALADALATASLALGAKQAADLLAAFPGCEGYFVSKELSVSQTAGFPV</sequence>
<dbReference type="AlphaFoldDB" id="A0A7C2XN74"/>
<protein>
    <recommendedName>
        <fullName evidence="2 10">FAD:protein FMN transferase</fullName>
        <ecNumber evidence="1 10">2.7.1.180</ecNumber>
    </recommendedName>
    <alternativeName>
        <fullName evidence="8 10">Flavin transferase</fullName>
    </alternativeName>
</protein>
<dbReference type="InterPro" id="IPR024932">
    <property type="entry name" value="ApbE"/>
</dbReference>
<dbReference type="Pfam" id="PF02424">
    <property type="entry name" value="ApbE"/>
    <property type="match status" value="1"/>
</dbReference>
<evidence type="ECO:0000256" key="5">
    <source>
        <dbReference type="ARBA" id="ARBA00022723"/>
    </source>
</evidence>
<dbReference type="Gene3D" id="3.10.520.10">
    <property type="entry name" value="ApbE-like domains"/>
    <property type="match status" value="1"/>
</dbReference>
<keyword evidence="5 10" id="KW-0479">Metal-binding</keyword>
<comment type="catalytic activity">
    <reaction evidence="9 10">
        <text>L-threonyl-[protein] + FAD = FMN-L-threonyl-[protein] + AMP + H(+)</text>
        <dbReference type="Rhea" id="RHEA:36847"/>
        <dbReference type="Rhea" id="RHEA-COMP:11060"/>
        <dbReference type="Rhea" id="RHEA-COMP:11061"/>
        <dbReference type="ChEBI" id="CHEBI:15378"/>
        <dbReference type="ChEBI" id="CHEBI:30013"/>
        <dbReference type="ChEBI" id="CHEBI:57692"/>
        <dbReference type="ChEBI" id="CHEBI:74257"/>
        <dbReference type="ChEBI" id="CHEBI:456215"/>
        <dbReference type="EC" id="2.7.1.180"/>
    </reaction>
</comment>
<keyword evidence="4 10" id="KW-0808">Transferase</keyword>
<dbReference type="Proteomes" id="UP000885986">
    <property type="component" value="Unassembled WGS sequence"/>
</dbReference>
<proteinExistence type="inferred from homology"/>
<evidence type="ECO:0000256" key="3">
    <source>
        <dbReference type="ARBA" id="ARBA00022630"/>
    </source>
</evidence>
<dbReference type="InterPro" id="IPR003374">
    <property type="entry name" value="ApbE-like_sf"/>
</dbReference>
<reference evidence="12" key="1">
    <citation type="journal article" date="2020" name="mSystems">
        <title>Genome- and Community-Level Interaction Insights into Carbon Utilization and Element Cycling Functions of Hydrothermarchaeota in Hydrothermal Sediment.</title>
        <authorList>
            <person name="Zhou Z."/>
            <person name="Liu Y."/>
            <person name="Xu W."/>
            <person name="Pan J."/>
            <person name="Luo Z.H."/>
            <person name="Li M."/>
        </authorList>
    </citation>
    <scope>NUCLEOTIDE SEQUENCE [LARGE SCALE GENOMIC DNA]</scope>
    <source>
        <strain evidence="12">SpSt-1224</strain>
    </source>
</reference>
<dbReference type="GO" id="GO:0046872">
    <property type="term" value="F:metal ion binding"/>
    <property type="evidence" value="ECO:0007669"/>
    <property type="project" value="UniProtKB-UniRule"/>
</dbReference>
<evidence type="ECO:0000256" key="11">
    <source>
        <dbReference type="PIRSR" id="PIRSR006268-2"/>
    </source>
</evidence>
<feature type="binding site" evidence="11">
    <location>
        <position position="305"/>
    </location>
    <ligand>
        <name>Mg(2+)</name>
        <dbReference type="ChEBI" id="CHEBI:18420"/>
    </ligand>
</feature>
<dbReference type="EMBL" id="DSDS01000015">
    <property type="protein sequence ID" value="HET97233.1"/>
    <property type="molecule type" value="Genomic_DNA"/>
</dbReference>
<gene>
    <name evidence="12" type="ORF">ENN98_00725</name>
</gene>
<name>A0A7C2XN74_9BACT</name>
<organism evidence="12">
    <name type="scientific">Desulfurivibrio alkaliphilus</name>
    <dbReference type="NCBI Taxonomy" id="427923"/>
    <lineage>
        <taxon>Bacteria</taxon>
        <taxon>Pseudomonadati</taxon>
        <taxon>Thermodesulfobacteriota</taxon>
        <taxon>Desulfobulbia</taxon>
        <taxon>Desulfobulbales</taxon>
        <taxon>Desulfobulbaceae</taxon>
        <taxon>Desulfurivibrio</taxon>
    </lineage>
</organism>
<evidence type="ECO:0000256" key="8">
    <source>
        <dbReference type="ARBA" id="ARBA00031306"/>
    </source>
</evidence>
<evidence type="ECO:0000256" key="10">
    <source>
        <dbReference type="PIRNR" id="PIRNR006268"/>
    </source>
</evidence>
<evidence type="ECO:0000256" key="4">
    <source>
        <dbReference type="ARBA" id="ARBA00022679"/>
    </source>
</evidence>
<dbReference type="PANTHER" id="PTHR30040:SF2">
    <property type="entry name" value="FAD:PROTEIN FMN TRANSFERASE"/>
    <property type="match status" value="1"/>
</dbReference>
<evidence type="ECO:0000256" key="1">
    <source>
        <dbReference type="ARBA" id="ARBA00011955"/>
    </source>
</evidence>
<dbReference type="EC" id="2.7.1.180" evidence="1 10"/>
<feature type="binding site" evidence="11">
    <location>
        <position position="301"/>
    </location>
    <ligand>
        <name>Mg(2+)</name>
        <dbReference type="ChEBI" id="CHEBI:18420"/>
    </ligand>
</feature>
<keyword evidence="6 10" id="KW-0274">FAD</keyword>
<keyword evidence="3 10" id="KW-0285">Flavoprotein</keyword>
<evidence type="ECO:0000256" key="6">
    <source>
        <dbReference type="ARBA" id="ARBA00022827"/>
    </source>
</evidence>
<evidence type="ECO:0000256" key="9">
    <source>
        <dbReference type="ARBA" id="ARBA00048540"/>
    </source>
</evidence>
<comment type="similarity">
    <text evidence="10">Belongs to the ApbE family.</text>
</comment>
<dbReference type="PIRSF" id="PIRSF006268">
    <property type="entry name" value="ApbE"/>
    <property type="match status" value="1"/>
</dbReference>
<feature type="binding site" evidence="11">
    <location>
        <position position="189"/>
    </location>
    <ligand>
        <name>Mg(2+)</name>
        <dbReference type="ChEBI" id="CHEBI:18420"/>
    </ligand>
</feature>
<dbReference type="GO" id="GO:0016740">
    <property type="term" value="F:transferase activity"/>
    <property type="evidence" value="ECO:0007669"/>
    <property type="project" value="UniProtKB-UniRule"/>
</dbReference>
<evidence type="ECO:0000256" key="2">
    <source>
        <dbReference type="ARBA" id="ARBA00016337"/>
    </source>
</evidence>
<accession>A0A7C2XN74</accession>
<comment type="caution">
    <text evidence="12">The sequence shown here is derived from an EMBL/GenBank/DDBJ whole genome shotgun (WGS) entry which is preliminary data.</text>
</comment>
<evidence type="ECO:0000313" key="12">
    <source>
        <dbReference type="EMBL" id="HET97233.1"/>
    </source>
</evidence>
<dbReference type="PANTHER" id="PTHR30040">
    <property type="entry name" value="THIAMINE BIOSYNTHESIS LIPOPROTEIN APBE"/>
    <property type="match status" value="1"/>
</dbReference>